<keyword evidence="2" id="KW-1185">Reference proteome</keyword>
<evidence type="ECO:0000313" key="1">
    <source>
        <dbReference type="EMBL" id="KIW06632.1"/>
    </source>
</evidence>
<protein>
    <submittedName>
        <fullName evidence="1">Uncharacterized protein</fullName>
    </submittedName>
</protein>
<dbReference type="HOGENOM" id="CLU_1939719_0_0_1"/>
<accession>A0A0D1Z0Y9</accession>
<dbReference type="GeneID" id="27310317"/>
<name>A0A0D1Z0Y9_9PEZI</name>
<dbReference type="VEuPathDB" id="FungiDB:PV09_02344"/>
<dbReference type="AlphaFoldDB" id="A0A0D1Z0Y9"/>
<proteinExistence type="predicted"/>
<reference evidence="1 2" key="1">
    <citation type="submission" date="2015-01" db="EMBL/GenBank/DDBJ databases">
        <title>The Genome Sequence of Ochroconis gallopava CBS43764.</title>
        <authorList>
            <consortium name="The Broad Institute Genomics Platform"/>
            <person name="Cuomo C."/>
            <person name="de Hoog S."/>
            <person name="Gorbushina A."/>
            <person name="Stielow B."/>
            <person name="Teixiera M."/>
            <person name="Abouelleil A."/>
            <person name="Chapman S.B."/>
            <person name="Priest M."/>
            <person name="Young S.K."/>
            <person name="Wortman J."/>
            <person name="Nusbaum C."/>
            <person name="Birren B."/>
        </authorList>
    </citation>
    <scope>NUCLEOTIDE SEQUENCE [LARGE SCALE GENOMIC DNA]</scope>
    <source>
        <strain evidence="1 2">CBS 43764</strain>
    </source>
</reference>
<evidence type="ECO:0000313" key="2">
    <source>
        <dbReference type="Proteomes" id="UP000053259"/>
    </source>
</evidence>
<gene>
    <name evidence="1" type="ORF">PV09_02344</name>
</gene>
<dbReference type="EMBL" id="KN847534">
    <property type="protein sequence ID" value="KIW06632.1"/>
    <property type="molecule type" value="Genomic_DNA"/>
</dbReference>
<dbReference type="Proteomes" id="UP000053259">
    <property type="component" value="Unassembled WGS sequence"/>
</dbReference>
<sequence length="130" mass="14569">MYRRMTAQKLTSASLRPRACCDHGSSMTGYPCASLAQADVYPLALRSLLEGSPALKSPLLEPICSSKHAYHCQRYSDHLTCKDRDHDSDDLLRFGSRSSNPRARAAIDSRVHYVCIPCHSLFRGLLVFRL</sequence>
<organism evidence="1 2">
    <name type="scientific">Verruconis gallopava</name>
    <dbReference type="NCBI Taxonomy" id="253628"/>
    <lineage>
        <taxon>Eukaryota</taxon>
        <taxon>Fungi</taxon>
        <taxon>Dikarya</taxon>
        <taxon>Ascomycota</taxon>
        <taxon>Pezizomycotina</taxon>
        <taxon>Dothideomycetes</taxon>
        <taxon>Pleosporomycetidae</taxon>
        <taxon>Venturiales</taxon>
        <taxon>Sympoventuriaceae</taxon>
        <taxon>Verruconis</taxon>
    </lineage>
</organism>
<dbReference type="RefSeq" id="XP_016216501.1">
    <property type="nucleotide sequence ID" value="XM_016355365.1"/>
</dbReference>
<dbReference type="InParanoid" id="A0A0D1Z0Y9"/>